<dbReference type="GO" id="GO:0000224">
    <property type="term" value="F:peptide-N4-(N-acetyl-beta-glucosaminyl)asparagine amidase activity"/>
    <property type="evidence" value="ECO:0007669"/>
    <property type="project" value="TreeGrafter"/>
</dbReference>
<dbReference type="InterPro" id="IPR014718">
    <property type="entry name" value="GH-type_carb-bd"/>
</dbReference>
<evidence type="ECO:0000259" key="2">
    <source>
        <dbReference type="Pfam" id="PF07971"/>
    </source>
</evidence>
<sequence length="233" mass="26122">MFYTGLYHSHLMPSDRTGENPYWDSGEPYYDDFYTLWDTFRCTHALITLILPKRQIEIVKSLIDIWRHERFMPDGRSRNSNGRVQGGSNADNILADAYVKGLQGGINWTDGYLAMKTNAEVLPYNNFDFEDLTGSTKEGRGALPDWKKYGFVTPAYGRCISKTVEYSLNDFSLAQVAMGEAPGDVGVIYESIHVLTSSPPFIIQSLTQAFPQTNKSHPPSEVGKNPGPYPPPP</sequence>
<reference evidence="3" key="1">
    <citation type="submission" date="2021-07" db="EMBL/GenBank/DDBJ databases">
        <authorList>
            <person name="Durling M."/>
        </authorList>
    </citation>
    <scope>NUCLEOTIDE SEQUENCE</scope>
</reference>
<accession>A0A9N9LGJ9</accession>
<dbReference type="PANTHER" id="PTHR12143:SF38">
    <property type="entry name" value="ALPHA-1,2-MANNOSIDASE FAMILY PROTEIN (AFU_ORTHOLOGUE AFUA_5G10520)"/>
    <property type="match status" value="1"/>
</dbReference>
<dbReference type="AlphaFoldDB" id="A0A9N9LGJ9"/>
<dbReference type="GO" id="GO:0030246">
    <property type="term" value="F:carbohydrate binding"/>
    <property type="evidence" value="ECO:0007669"/>
    <property type="project" value="InterPro"/>
</dbReference>
<dbReference type="EMBL" id="CAJVRM010000122">
    <property type="protein sequence ID" value="CAG8975020.1"/>
    <property type="molecule type" value="Genomic_DNA"/>
</dbReference>
<keyword evidence="4" id="KW-1185">Reference proteome</keyword>
<dbReference type="GO" id="GO:0006516">
    <property type="term" value="P:glycoprotein catabolic process"/>
    <property type="evidence" value="ECO:0007669"/>
    <property type="project" value="TreeGrafter"/>
</dbReference>
<feature type="region of interest" description="Disordered" evidence="1">
    <location>
        <begin position="212"/>
        <end position="233"/>
    </location>
</feature>
<dbReference type="Gene3D" id="3.30.2080.10">
    <property type="entry name" value="GH92 mannosidase domain"/>
    <property type="match status" value="1"/>
</dbReference>
<protein>
    <recommendedName>
        <fullName evidence="2">Glycosyl hydrolase family 92 domain-containing protein</fullName>
    </recommendedName>
</protein>
<dbReference type="Proteomes" id="UP000701801">
    <property type="component" value="Unassembled WGS sequence"/>
</dbReference>
<dbReference type="Gene3D" id="1.20.1050.60">
    <property type="entry name" value="alpha-1,2-mannosidase"/>
    <property type="match status" value="1"/>
</dbReference>
<organism evidence="3 4">
    <name type="scientific">Hymenoscyphus albidus</name>
    <dbReference type="NCBI Taxonomy" id="595503"/>
    <lineage>
        <taxon>Eukaryota</taxon>
        <taxon>Fungi</taxon>
        <taxon>Dikarya</taxon>
        <taxon>Ascomycota</taxon>
        <taxon>Pezizomycotina</taxon>
        <taxon>Leotiomycetes</taxon>
        <taxon>Helotiales</taxon>
        <taxon>Helotiaceae</taxon>
        <taxon>Hymenoscyphus</taxon>
    </lineage>
</organism>
<dbReference type="Gene3D" id="2.70.98.10">
    <property type="match status" value="1"/>
</dbReference>
<dbReference type="GO" id="GO:0005634">
    <property type="term" value="C:nucleus"/>
    <property type="evidence" value="ECO:0007669"/>
    <property type="project" value="TreeGrafter"/>
</dbReference>
<dbReference type="Pfam" id="PF07971">
    <property type="entry name" value="Glyco_hydro_92"/>
    <property type="match status" value="1"/>
</dbReference>
<proteinExistence type="predicted"/>
<name>A0A9N9LGJ9_9HELO</name>
<dbReference type="FunFam" id="1.20.1050.60:FF:000002">
    <property type="entry name" value="Glycosyl hydrolase family 92"/>
    <property type="match status" value="1"/>
</dbReference>
<evidence type="ECO:0000313" key="3">
    <source>
        <dbReference type="EMBL" id="CAG8975020.1"/>
    </source>
</evidence>
<dbReference type="InterPro" id="IPR012939">
    <property type="entry name" value="Glyco_hydro_92"/>
</dbReference>
<dbReference type="PANTHER" id="PTHR12143">
    <property type="entry name" value="PEPTIDE N-GLYCANASE PNGASE -RELATED"/>
    <property type="match status" value="1"/>
</dbReference>
<dbReference type="Gene3D" id="1.20.1610.10">
    <property type="entry name" value="alpha-1,2-mannosidases domains"/>
    <property type="match status" value="1"/>
</dbReference>
<gene>
    <name evidence="3" type="ORF">HYALB_00012188</name>
</gene>
<dbReference type="OrthoDB" id="449263at2759"/>
<comment type="caution">
    <text evidence="3">The sequence shown here is derived from an EMBL/GenBank/DDBJ whole genome shotgun (WGS) entry which is preliminary data.</text>
</comment>
<dbReference type="GO" id="GO:0005829">
    <property type="term" value="C:cytosol"/>
    <property type="evidence" value="ECO:0007669"/>
    <property type="project" value="TreeGrafter"/>
</dbReference>
<dbReference type="InterPro" id="IPR050883">
    <property type="entry name" value="PNGase"/>
</dbReference>
<feature type="domain" description="Glycosyl hydrolase family 92" evidence="2">
    <location>
        <begin position="1"/>
        <end position="179"/>
    </location>
</feature>
<evidence type="ECO:0000256" key="1">
    <source>
        <dbReference type="SAM" id="MobiDB-lite"/>
    </source>
</evidence>
<evidence type="ECO:0000313" key="4">
    <source>
        <dbReference type="Proteomes" id="UP000701801"/>
    </source>
</evidence>